<reference evidence="3" key="2">
    <citation type="submission" date="2020-10" db="UniProtKB">
        <authorList>
            <consortium name="WormBaseParasite"/>
        </authorList>
    </citation>
    <scope>IDENTIFICATION</scope>
</reference>
<evidence type="ECO:0000313" key="3">
    <source>
        <dbReference type="WBParaSite" id="Pan_g2686.t1"/>
    </source>
</evidence>
<name>A0A7E4VSM8_PANRE</name>
<feature type="region of interest" description="Disordered" evidence="1">
    <location>
        <begin position="1"/>
        <end position="110"/>
    </location>
</feature>
<evidence type="ECO:0000256" key="1">
    <source>
        <dbReference type="SAM" id="MobiDB-lite"/>
    </source>
</evidence>
<feature type="compositionally biased region" description="Low complexity" evidence="1">
    <location>
        <begin position="78"/>
        <end position="91"/>
    </location>
</feature>
<feature type="compositionally biased region" description="Basic residues" evidence="1">
    <location>
        <begin position="39"/>
        <end position="48"/>
    </location>
</feature>
<dbReference type="Proteomes" id="UP000492821">
    <property type="component" value="Unassembled WGS sequence"/>
</dbReference>
<dbReference type="WBParaSite" id="Pan_g2686.t1">
    <property type="protein sequence ID" value="Pan_g2686.t1"/>
    <property type="gene ID" value="Pan_g2686"/>
</dbReference>
<protein>
    <submittedName>
        <fullName evidence="3">BTB domain-containing protein</fullName>
    </submittedName>
</protein>
<reference evidence="2" key="1">
    <citation type="journal article" date="2013" name="Genetics">
        <title>The draft genome and transcriptome of Panagrellus redivivus are shaped by the harsh demands of a free-living lifestyle.</title>
        <authorList>
            <person name="Srinivasan J."/>
            <person name="Dillman A.R."/>
            <person name="Macchietto M.G."/>
            <person name="Heikkinen L."/>
            <person name="Lakso M."/>
            <person name="Fracchia K.M."/>
            <person name="Antoshechkin I."/>
            <person name="Mortazavi A."/>
            <person name="Wong G."/>
            <person name="Sternberg P.W."/>
        </authorList>
    </citation>
    <scope>NUCLEOTIDE SEQUENCE [LARGE SCALE GENOMIC DNA]</scope>
    <source>
        <strain evidence="2">MT8872</strain>
    </source>
</reference>
<accession>A0A7E4VSM8</accession>
<proteinExistence type="predicted"/>
<sequence>MPSADDKATNLRRSDRQRKPSKRATSPYEAVRYTEPKKKPGPKPKKPRQSSVKSEPRNGSVEDEMPESELTGFLNDNKQPAARAPAPKSPKIVPNHASTSQNSQNEDDDDIQIIGVKPPATPMMVTVPLPVEVRQNNRSEYSGVVDQVREVEKTRMVRFRNCSTDKPEIHIQSADFPDYDHVYIAENKRWTNSIRFYCAKEFDRMLFAEMVILADGSFQLFEYGKHRNSCCVRSKGFEEETVQFLDNMLFVKVPETQKCTLSEDQSHLTVHHPRGDFAFVFFRNLPNDEAEYKAECGCQAQAILTETAVWANYYHTSECPLRPQTRAEPSSRIGTYSGNNHRQPSPASVATVVIPEPASTGPASETTVVSTLIELTLPSDPENSAWLSSFTRYHEFPVDGDIAYQYWNRVDISKSVSMWQPVVCDLGVLDTSALVAHLLLGSTANARQLQCYFKNRFSEYYPLLKVFEKIDYRQLEPLAPIIVSVMRFEGYCMPLLEFVARYLDFRILAIKNGAEFRRYGNWFGSPTPVATVNCVRNGKYEIVTGMHGIFK</sequence>
<keyword evidence="2" id="KW-1185">Reference proteome</keyword>
<organism evidence="2 3">
    <name type="scientific">Panagrellus redivivus</name>
    <name type="common">Microworm</name>
    <dbReference type="NCBI Taxonomy" id="6233"/>
    <lineage>
        <taxon>Eukaryota</taxon>
        <taxon>Metazoa</taxon>
        <taxon>Ecdysozoa</taxon>
        <taxon>Nematoda</taxon>
        <taxon>Chromadorea</taxon>
        <taxon>Rhabditida</taxon>
        <taxon>Tylenchina</taxon>
        <taxon>Panagrolaimomorpha</taxon>
        <taxon>Panagrolaimoidea</taxon>
        <taxon>Panagrolaimidae</taxon>
        <taxon>Panagrellus</taxon>
    </lineage>
</organism>
<evidence type="ECO:0000313" key="2">
    <source>
        <dbReference type="Proteomes" id="UP000492821"/>
    </source>
</evidence>
<dbReference type="AlphaFoldDB" id="A0A7E4VSM8"/>
<feature type="compositionally biased region" description="Basic and acidic residues" evidence="1">
    <location>
        <begin position="1"/>
        <end position="18"/>
    </location>
</feature>